<name>A0ABY9QUN1_9PSED</name>
<comment type="function">
    <text evidence="4">Required for formation of the rod structure in the basal body of the flagellar apparatus. Together with FliI and FliH, may constitute the export apparatus of flagellin.</text>
</comment>
<evidence type="ECO:0000256" key="4">
    <source>
        <dbReference type="ARBA" id="ARBA00025078"/>
    </source>
</evidence>
<dbReference type="EMBL" id="CP132921">
    <property type="protein sequence ID" value="WMW07750.1"/>
    <property type="molecule type" value="Genomic_DNA"/>
</dbReference>
<sequence length="114" mass="12596">MTYKQPRQAIALSYDGQQAPTLSAKGDDELAEAILAIAREHEVPIYENAELVRLLARLELGEQIPEALYLTIAEIIAFAWQLRGKVPVGFDDQPTPPRDITPEQVFLPAGSQTP</sequence>
<dbReference type="Gene3D" id="3.40.1690.10">
    <property type="entry name" value="secretion proteins EscU"/>
    <property type="match status" value="1"/>
</dbReference>
<keyword evidence="3" id="KW-0813">Transport</keyword>
<dbReference type="Pfam" id="PF01312">
    <property type="entry name" value="Bac_export_2"/>
    <property type="match status" value="1"/>
</dbReference>
<reference evidence="6 7" key="1">
    <citation type="submission" date="2023-08" db="EMBL/GenBank/DDBJ databases">
        <title>Complete Genome Sequence of Pseudomonas entomophila TVIN A01.</title>
        <authorList>
            <person name="Shelke T."/>
            <person name="Mahar N.S."/>
            <person name="Gupta I."/>
            <person name="Gupta V."/>
        </authorList>
    </citation>
    <scope>NUCLEOTIDE SEQUENCE [LARGE SCALE GENOMIC DNA]</scope>
    <source>
        <strain evidence="6 7">TVIN-A01</strain>
    </source>
</reference>
<gene>
    <name evidence="6" type="ORF">RAH46_10545</name>
</gene>
<keyword evidence="3" id="KW-0653">Protein transport</keyword>
<dbReference type="PANTHER" id="PTHR30531">
    <property type="entry name" value="FLAGELLAR BIOSYNTHETIC PROTEIN FLHB"/>
    <property type="match status" value="1"/>
</dbReference>
<dbReference type="SUPFAM" id="SSF160544">
    <property type="entry name" value="EscU C-terminal domain-like"/>
    <property type="match status" value="1"/>
</dbReference>
<keyword evidence="3" id="KW-1006">Bacterial flagellum protein export</keyword>
<dbReference type="GeneID" id="32806823"/>
<evidence type="ECO:0000256" key="1">
    <source>
        <dbReference type="ARBA" id="ARBA00010690"/>
    </source>
</evidence>
<proteinExistence type="inferred from homology"/>
<protein>
    <recommendedName>
        <fullName evidence="2">Flagellar biosynthetic protein FlhB</fullName>
    </recommendedName>
</protein>
<organism evidence="6 7">
    <name type="scientific">Pseudomonas entomophila</name>
    <dbReference type="NCBI Taxonomy" id="312306"/>
    <lineage>
        <taxon>Bacteria</taxon>
        <taxon>Pseudomonadati</taxon>
        <taxon>Pseudomonadota</taxon>
        <taxon>Gammaproteobacteria</taxon>
        <taxon>Pseudomonadales</taxon>
        <taxon>Pseudomonadaceae</taxon>
        <taxon>Pseudomonas</taxon>
    </lineage>
</organism>
<feature type="region of interest" description="Disordered" evidence="5">
    <location>
        <begin position="90"/>
        <end position="114"/>
    </location>
</feature>
<evidence type="ECO:0000313" key="6">
    <source>
        <dbReference type="EMBL" id="WMW07750.1"/>
    </source>
</evidence>
<evidence type="ECO:0000313" key="7">
    <source>
        <dbReference type="Proteomes" id="UP001183127"/>
    </source>
</evidence>
<dbReference type="Proteomes" id="UP001183127">
    <property type="component" value="Chromosome"/>
</dbReference>
<dbReference type="InterPro" id="IPR029025">
    <property type="entry name" value="T3SS_substrate_exporter_C"/>
</dbReference>
<evidence type="ECO:0000256" key="3">
    <source>
        <dbReference type="ARBA" id="ARBA00023225"/>
    </source>
</evidence>
<dbReference type="InterPro" id="IPR006135">
    <property type="entry name" value="T3SS_substrate_exporter"/>
</dbReference>
<accession>A0ABY9QUN1</accession>
<dbReference type="PANTHER" id="PTHR30531:SF12">
    <property type="entry name" value="FLAGELLAR BIOSYNTHETIC PROTEIN FLHB"/>
    <property type="match status" value="1"/>
</dbReference>
<keyword evidence="7" id="KW-1185">Reference proteome</keyword>
<evidence type="ECO:0000256" key="5">
    <source>
        <dbReference type="SAM" id="MobiDB-lite"/>
    </source>
</evidence>
<comment type="similarity">
    <text evidence="1">Belongs to the type III secretion exporter family.</text>
</comment>
<evidence type="ECO:0000256" key="2">
    <source>
        <dbReference type="ARBA" id="ARBA00021622"/>
    </source>
</evidence>
<dbReference type="RefSeq" id="WP_011534877.1">
    <property type="nucleotide sequence ID" value="NZ_CP132921.1"/>
</dbReference>